<evidence type="ECO:0000313" key="1">
    <source>
        <dbReference type="EMBL" id="KAK3609015.1"/>
    </source>
</evidence>
<comment type="caution">
    <text evidence="1">The sequence shown here is derived from an EMBL/GenBank/DDBJ whole genome shotgun (WGS) entry which is preliminary data.</text>
</comment>
<organism evidence="1 2">
    <name type="scientific">Potamilus streckersoni</name>
    <dbReference type="NCBI Taxonomy" id="2493646"/>
    <lineage>
        <taxon>Eukaryota</taxon>
        <taxon>Metazoa</taxon>
        <taxon>Spiralia</taxon>
        <taxon>Lophotrochozoa</taxon>
        <taxon>Mollusca</taxon>
        <taxon>Bivalvia</taxon>
        <taxon>Autobranchia</taxon>
        <taxon>Heteroconchia</taxon>
        <taxon>Palaeoheterodonta</taxon>
        <taxon>Unionida</taxon>
        <taxon>Unionoidea</taxon>
        <taxon>Unionidae</taxon>
        <taxon>Ambleminae</taxon>
        <taxon>Lampsilini</taxon>
        <taxon>Potamilus</taxon>
    </lineage>
</organism>
<protein>
    <submittedName>
        <fullName evidence="1">Uncharacterized protein</fullName>
    </submittedName>
</protein>
<dbReference type="AlphaFoldDB" id="A0AAE0WD64"/>
<proteinExistence type="predicted"/>
<sequence>MAPRAHHPAKELHQYCLRKDYTFIAKLCGGGPGVKSTTATPKLGWAVLRFYLLLGLAGRGHSVSLGIEHLKCQRSKLRFCVRYTPKHWVQPQHEGLREPCHRHLGAKLTLNSITVIEEEKREKTGREEQRWTKNSKATRNWI</sequence>
<dbReference type="Proteomes" id="UP001195483">
    <property type="component" value="Unassembled WGS sequence"/>
</dbReference>
<gene>
    <name evidence="1" type="ORF">CHS0354_039316</name>
</gene>
<name>A0AAE0WD64_9BIVA</name>
<accession>A0AAE0WD64</accession>
<reference evidence="1" key="3">
    <citation type="submission" date="2023-05" db="EMBL/GenBank/DDBJ databases">
        <authorList>
            <person name="Smith C.H."/>
        </authorList>
    </citation>
    <scope>NUCLEOTIDE SEQUENCE</scope>
    <source>
        <strain evidence="1">CHS0354</strain>
        <tissue evidence="1">Mantle</tissue>
    </source>
</reference>
<dbReference type="EMBL" id="JAEAOA010002304">
    <property type="protein sequence ID" value="KAK3609015.1"/>
    <property type="molecule type" value="Genomic_DNA"/>
</dbReference>
<reference evidence="1" key="2">
    <citation type="journal article" date="2021" name="Genome Biol. Evol.">
        <title>Developing a high-quality reference genome for a parasitic bivalve with doubly uniparental inheritance (Bivalvia: Unionida).</title>
        <authorList>
            <person name="Smith C.H."/>
        </authorList>
    </citation>
    <scope>NUCLEOTIDE SEQUENCE</scope>
    <source>
        <strain evidence="1">CHS0354</strain>
        <tissue evidence="1">Mantle</tissue>
    </source>
</reference>
<reference evidence="1" key="1">
    <citation type="journal article" date="2021" name="Genome Biol. Evol.">
        <title>A High-Quality Reference Genome for a Parasitic Bivalve with Doubly Uniparental Inheritance (Bivalvia: Unionida).</title>
        <authorList>
            <person name="Smith C.H."/>
        </authorList>
    </citation>
    <scope>NUCLEOTIDE SEQUENCE</scope>
    <source>
        <strain evidence="1">CHS0354</strain>
    </source>
</reference>
<evidence type="ECO:0000313" key="2">
    <source>
        <dbReference type="Proteomes" id="UP001195483"/>
    </source>
</evidence>
<keyword evidence="2" id="KW-1185">Reference proteome</keyword>